<dbReference type="Gene3D" id="1.25.40.10">
    <property type="entry name" value="Tetratricopeptide repeat domain"/>
    <property type="match status" value="2"/>
</dbReference>
<keyword evidence="2" id="KW-0802">TPR repeat</keyword>
<feature type="modified residue" description="4-aspartylphosphate" evidence="1">
    <location>
        <position position="79"/>
    </location>
</feature>
<evidence type="ECO:0000256" key="2">
    <source>
        <dbReference type="PROSITE-ProRule" id="PRU00339"/>
    </source>
</evidence>
<sequence length="565" mass="63256">MKAHTLDLGQISPDDVKQIDIVKIFSNKKCLVADDFPEIRGSLKRSLRSYGAEHVDTAADGTEAVKLCSTNKYDIVICDYNLGTGKDGQQVLEEVRFLRVLLMTSLFVLLTGEQSREMVLGALECQPDDYITKPYTEQSLKSRLNRAIIRHEALISIKQAIADGNYRKALEGCNEMIASGSRYAKDCIKMKGQLLFLLRELKEAKSLYESILGKRPMVWAKLGLGKTLVELGDLETAEDLMEEVLQEDERYIEAHDMLAEINVKRNDMLGAQKAMERATHISPKSVTRHRELAELADINHDDDVSLKAHQSAIKWGNNSCHESAQDYFNFVRKVADTTKGDKSTESKQLIKQANTFLDRARKRYGNSPEVEAQALMVESQLAVSMGNKDKAKTMADKATKLYNNVRAPSVNSSLEFARTLYAMDEEEQARAILTSVAASNPKDKKLLRIIDGITGEPISDEGKGQAAKLTKSGINAYDEKDFEAAIEVFNQALASYPKHIGLNLNLVQAITAFDEENGATHQHEKVCRRCLRAIGDLKSDHKQFKRYAYIQKQLSKLYPNLLASI</sequence>
<dbReference type="InterPro" id="IPR052048">
    <property type="entry name" value="ST_Response_Regulator"/>
</dbReference>
<dbReference type="PROSITE" id="PS50005">
    <property type="entry name" value="TPR"/>
    <property type="match status" value="1"/>
</dbReference>
<name>A0AAN1WEJ0_9GAMM</name>
<dbReference type="PANTHER" id="PTHR43228:SF1">
    <property type="entry name" value="TWO-COMPONENT RESPONSE REGULATOR ARR22"/>
    <property type="match status" value="1"/>
</dbReference>
<dbReference type="GO" id="GO:0000160">
    <property type="term" value="P:phosphorelay signal transduction system"/>
    <property type="evidence" value="ECO:0007669"/>
    <property type="project" value="InterPro"/>
</dbReference>
<evidence type="ECO:0000256" key="1">
    <source>
        <dbReference type="PROSITE-ProRule" id="PRU00169"/>
    </source>
</evidence>
<protein>
    <recommendedName>
        <fullName evidence="3">Response regulatory domain-containing protein</fullName>
    </recommendedName>
</protein>
<dbReference type="KEGG" id="marq:MARGE09_P0311"/>
<dbReference type="SMART" id="SM00448">
    <property type="entry name" value="REC"/>
    <property type="match status" value="1"/>
</dbReference>
<feature type="repeat" description="TPR" evidence="2">
    <location>
        <begin position="466"/>
        <end position="499"/>
    </location>
</feature>
<keyword evidence="5" id="KW-1185">Reference proteome</keyword>
<reference evidence="4 5" key="1">
    <citation type="journal article" date="2022" name="IScience">
        <title>An ultrasensitive nanofiber-based assay for enzymatic hydrolysis and deep-sea microbial degradation of cellulose.</title>
        <authorList>
            <person name="Tsudome M."/>
            <person name="Tachioka M."/>
            <person name="Miyazaki M."/>
            <person name="Uchimura K."/>
            <person name="Tsuda M."/>
            <person name="Takaki Y."/>
            <person name="Deguchi S."/>
        </authorList>
    </citation>
    <scope>NUCLEOTIDE SEQUENCE [LARGE SCALE GENOMIC DNA]</scope>
    <source>
        <strain evidence="4 5">GE09</strain>
    </source>
</reference>
<dbReference type="SUPFAM" id="SSF48452">
    <property type="entry name" value="TPR-like"/>
    <property type="match status" value="2"/>
</dbReference>
<dbReference type="Proteomes" id="UP001320119">
    <property type="component" value="Chromosome"/>
</dbReference>
<accession>A0AAN1WEJ0</accession>
<organism evidence="4 5">
    <name type="scientific">Marinagarivorans cellulosilyticus</name>
    <dbReference type="NCBI Taxonomy" id="2721545"/>
    <lineage>
        <taxon>Bacteria</taxon>
        <taxon>Pseudomonadati</taxon>
        <taxon>Pseudomonadota</taxon>
        <taxon>Gammaproteobacteria</taxon>
        <taxon>Cellvibrionales</taxon>
        <taxon>Cellvibrionaceae</taxon>
        <taxon>Marinagarivorans</taxon>
    </lineage>
</organism>
<dbReference type="CDD" id="cd17589">
    <property type="entry name" value="REC_TPR"/>
    <property type="match status" value="1"/>
</dbReference>
<dbReference type="InterPro" id="IPR011990">
    <property type="entry name" value="TPR-like_helical_dom_sf"/>
</dbReference>
<keyword evidence="1" id="KW-0597">Phosphoprotein</keyword>
<evidence type="ECO:0000313" key="4">
    <source>
        <dbReference type="EMBL" id="BCD96112.1"/>
    </source>
</evidence>
<feature type="domain" description="Response regulatory" evidence="3">
    <location>
        <begin position="29"/>
        <end position="148"/>
    </location>
</feature>
<evidence type="ECO:0000259" key="3">
    <source>
        <dbReference type="PROSITE" id="PS50110"/>
    </source>
</evidence>
<dbReference type="InterPro" id="IPR001789">
    <property type="entry name" value="Sig_transdc_resp-reg_receiver"/>
</dbReference>
<proteinExistence type="predicted"/>
<dbReference type="EMBL" id="AP023086">
    <property type="protein sequence ID" value="BCD96112.1"/>
    <property type="molecule type" value="Genomic_DNA"/>
</dbReference>
<dbReference type="RefSeq" id="WP_236985621.1">
    <property type="nucleotide sequence ID" value="NZ_AP023086.1"/>
</dbReference>
<dbReference type="InterPro" id="IPR011006">
    <property type="entry name" value="CheY-like_superfamily"/>
</dbReference>
<dbReference type="PANTHER" id="PTHR43228">
    <property type="entry name" value="TWO-COMPONENT RESPONSE REGULATOR"/>
    <property type="match status" value="1"/>
</dbReference>
<evidence type="ECO:0000313" key="5">
    <source>
        <dbReference type="Proteomes" id="UP001320119"/>
    </source>
</evidence>
<dbReference type="SMART" id="SM00028">
    <property type="entry name" value="TPR"/>
    <property type="match status" value="4"/>
</dbReference>
<dbReference type="Pfam" id="PF00072">
    <property type="entry name" value="Response_reg"/>
    <property type="match status" value="1"/>
</dbReference>
<dbReference type="Gene3D" id="3.40.50.2300">
    <property type="match status" value="1"/>
</dbReference>
<dbReference type="SUPFAM" id="SSF52172">
    <property type="entry name" value="CheY-like"/>
    <property type="match status" value="1"/>
</dbReference>
<dbReference type="AlphaFoldDB" id="A0AAN1WEJ0"/>
<dbReference type="PROSITE" id="PS50110">
    <property type="entry name" value="RESPONSE_REGULATORY"/>
    <property type="match status" value="1"/>
</dbReference>
<gene>
    <name evidence="4" type="ORF">MARGE09_P0311</name>
</gene>
<dbReference type="InterPro" id="IPR019734">
    <property type="entry name" value="TPR_rpt"/>
</dbReference>